<reference evidence="1 2" key="1">
    <citation type="submission" date="2013-09" db="EMBL/GenBank/DDBJ databases">
        <title>Corchorus capsularis genome sequencing.</title>
        <authorList>
            <person name="Alam M."/>
            <person name="Haque M.S."/>
            <person name="Islam M.S."/>
            <person name="Emdad E.M."/>
            <person name="Islam M.M."/>
            <person name="Ahmed B."/>
            <person name="Halim A."/>
            <person name="Hossen Q.M.M."/>
            <person name="Hossain M.Z."/>
            <person name="Ahmed R."/>
            <person name="Khan M.M."/>
            <person name="Islam R."/>
            <person name="Rashid M.M."/>
            <person name="Khan S.A."/>
            <person name="Rahman M.S."/>
            <person name="Alam M."/>
        </authorList>
    </citation>
    <scope>NUCLEOTIDE SEQUENCE [LARGE SCALE GENOMIC DNA]</scope>
    <source>
        <strain evidence="2">cv. CVL-1</strain>
        <tissue evidence="1">Whole seedling</tissue>
    </source>
</reference>
<dbReference type="EMBL" id="AWWV01015022">
    <property type="protein sequence ID" value="OMO54174.1"/>
    <property type="molecule type" value="Genomic_DNA"/>
</dbReference>
<keyword evidence="2" id="KW-1185">Reference proteome</keyword>
<evidence type="ECO:0000313" key="2">
    <source>
        <dbReference type="Proteomes" id="UP000188268"/>
    </source>
</evidence>
<accession>A0A1R3G7U4</accession>
<sequence length="26" mass="2936">VWDADGDGIGRVTTELNENFDHSTRM</sequence>
<evidence type="ECO:0000313" key="1">
    <source>
        <dbReference type="EMBL" id="OMO54174.1"/>
    </source>
</evidence>
<gene>
    <name evidence="1" type="ORF">CCACVL1_28000</name>
</gene>
<organism evidence="1 2">
    <name type="scientific">Corchorus capsularis</name>
    <name type="common">Jute</name>
    <dbReference type="NCBI Taxonomy" id="210143"/>
    <lineage>
        <taxon>Eukaryota</taxon>
        <taxon>Viridiplantae</taxon>
        <taxon>Streptophyta</taxon>
        <taxon>Embryophyta</taxon>
        <taxon>Tracheophyta</taxon>
        <taxon>Spermatophyta</taxon>
        <taxon>Magnoliopsida</taxon>
        <taxon>eudicotyledons</taxon>
        <taxon>Gunneridae</taxon>
        <taxon>Pentapetalae</taxon>
        <taxon>rosids</taxon>
        <taxon>malvids</taxon>
        <taxon>Malvales</taxon>
        <taxon>Malvaceae</taxon>
        <taxon>Grewioideae</taxon>
        <taxon>Apeibeae</taxon>
        <taxon>Corchorus</taxon>
    </lineage>
</organism>
<proteinExistence type="predicted"/>
<dbReference type="AlphaFoldDB" id="A0A1R3G7U4"/>
<name>A0A1R3G7U4_COCAP</name>
<feature type="non-terminal residue" evidence="1">
    <location>
        <position position="1"/>
    </location>
</feature>
<dbReference type="Proteomes" id="UP000188268">
    <property type="component" value="Unassembled WGS sequence"/>
</dbReference>
<dbReference type="Gramene" id="OMO54174">
    <property type="protein sequence ID" value="OMO54174"/>
    <property type="gene ID" value="CCACVL1_28000"/>
</dbReference>
<protein>
    <submittedName>
        <fullName evidence="1">Uncharacterized protein</fullName>
    </submittedName>
</protein>
<comment type="caution">
    <text evidence="1">The sequence shown here is derived from an EMBL/GenBank/DDBJ whole genome shotgun (WGS) entry which is preliminary data.</text>
</comment>